<dbReference type="HOGENOM" id="CLU_051657_0_0_5"/>
<evidence type="ECO:0000256" key="1">
    <source>
        <dbReference type="ARBA" id="ARBA00022908"/>
    </source>
</evidence>
<dbReference type="InterPro" id="IPR013762">
    <property type="entry name" value="Integrase-like_cat_sf"/>
</dbReference>
<sequence>MFRPDVLYISMHNLGDTRALKDTTIFKRADTWQLRRRVPARYAPVEERKVIWLSLHTDSESVARRKAAAAWVQLEEAWEARLAGDTNDAEKRYAAALNLCGMRGFRYLPAEKIAALPEEERIRRVEAVASGKPERFEAAALLGGIANPPLTVTRALDLYWTLARDRTLGKSEDQLRRWRNPRMKAVKNFAHVIGAKPLAEITADDVLNFREWWIEKIEAEDLSPSSANKDFTHLADMVRTLNRMKRLGLPDLFRGVALKEGAKRTRPPFSTEWTRMRLIAPGALDGLNTEARCIVLGMVNTGYRPSEAAGLLPDHIRLEGPIPFISIEPVGRQLKNETSKRIIPLAGVSLEAFRECKQGFPRYRNSSATLSATVNSYFRENGLLETEDHSLYSLRHSFEDRLIATHADERIRRDLFGHAYNRERYGKGGSLERLRETILAAAL</sequence>
<feature type="domain" description="Core-binding (CB)" evidence="6">
    <location>
        <begin position="150"/>
        <end position="242"/>
    </location>
</feature>
<dbReference type="GO" id="GO:0015074">
    <property type="term" value="P:DNA integration"/>
    <property type="evidence" value="ECO:0007669"/>
    <property type="project" value="UniProtKB-KW"/>
</dbReference>
<dbReference type="SUPFAM" id="SSF56349">
    <property type="entry name" value="DNA breaking-rejoining enzymes"/>
    <property type="match status" value="1"/>
</dbReference>
<evidence type="ECO:0000256" key="3">
    <source>
        <dbReference type="ARBA" id="ARBA00023172"/>
    </source>
</evidence>
<dbReference type="Pfam" id="PF20172">
    <property type="entry name" value="DUF6538"/>
    <property type="match status" value="1"/>
</dbReference>
<dbReference type="KEGG" id="rva:Rvan_2783"/>
<accession>E3I8L4</accession>
<dbReference type="InterPro" id="IPR002104">
    <property type="entry name" value="Integrase_catalytic"/>
</dbReference>
<evidence type="ECO:0000313" key="8">
    <source>
        <dbReference type="Proteomes" id="UP000001399"/>
    </source>
</evidence>
<evidence type="ECO:0000259" key="6">
    <source>
        <dbReference type="PROSITE" id="PS51900"/>
    </source>
</evidence>
<name>E3I8L4_RHOVT</name>
<keyword evidence="8" id="KW-1185">Reference proteome</keyword>
<evidence type="ECO:0000259" key="5">
    <source>
        <dbReference type="PROSITE" id="PS51898"/>
    </source>
</evidence>
<dbReference type="EMBL" id="CP002292">
    <property type="protein sequence ID" value="ADP71993.1"/>
    <property type="molecule type" value="Genomic_DNA"/>
</dbReference>
<dbReference type="AlphaFoldDB" id="E3I8L4"/>
<evidence type="ECO:0000256" key="2">
    <source>
        <dbReference type="ARBA" id="ARBA00023125"/>
    </source>
</evidence>
<dbReference type="GO" id="GO:0003677">
    <property type="term" value="F:DNA binding"/>
    <property type="evidence" value="ECO:0007669"/>
    <property type="project" value="UniProtKB-UniRule"/>
</dbReference>
<evidence type="ECO:0000313" key="7">
    <source>
        <dbReference type="EMBL" id="ADP71993.1"/>
    </source>
</evidence>
<dbReference type="GO" id="GO:0006310">
    <property type="term" value="P:DNA recombination"/>
    <property type="evidence" value="ECO:0007669"/>
    <property type="project" value="UniProtKB-KW"/>
</dbReference>
<dbReference type="PROSITE" id="PS51900">
    <property type="entry name" value="CB"/>
    <property type="match status" value="1"/>
</dbReference>
<organism evidence="7 8">
    <name type="scientific">Rhodomicrobium vannielii (strain ATCC 17100 / DSM 162 / LMG 4299 / NCIMB 10020 / ATH 3.1.1)</name>
    <dbReference type="NCBI Taxonomy" id="648757"/>
    <lineage>
        <taxon>Bacteria</taxon>
        <taxon>Pseudomonadati</taxon>
        <taxon>Pseudomonadota</taxon>
        <taxon>Alphaproteobacteria</taxon>
        <taxon>Hyphomicrobiales</taxon>
        <taxon>Hyphomicrobiaceae</taxon>
        <taxon>Rhodomicrobium</taxon>
    </lineage>
</organism>
<evidence type="ECO:0008006" key="9">
    <source>
        <dbReference type="Google" id="ProtNLM"/>
    </source>
</evidence>
<keyword evidence="1" id="KW-0229">DNA integration</keyword>
<gene>
    <name evidence="7" type="ordered locus">Rvan_2783</name>
</gene>
<dbReference type="Gene3D" id="1.10.443.10">
    <property type="entry name" value="Intergrase catalytic core"/>
    <property type="match status" value="1"/>
</dbReference>
<dbReference type="PROSITE" id="PS51898">
    <property type="entry name" value="TYR_RECOMBINASE"/>
    <property type="match status" value="1"/>
</dbReference>
<dbReference type="InterPro" id="IPR011010">
    <property type="entry name" value="DNA_brk_join_enz"/>
</dbReference>
<dbReference type="STRING" id="648757.Rvan_2783"/>
<evidence type="ECO:0000256" key="4">
    <source>
        <dbReference type="PROSITE-ProRule" id="PRU01248"/>
    </source>
</evidence>
<reference evidence="8" key="1">
    <citation type="journal article" date="2011" name="J. Bacteriol.">
        <title>Genome sequences of eight morphologically diverse alphaproteobacteria.</title>
        <authorList>
            <consortium name="US DOE Joint Genome Institute"/>
            <person name="Brown P.J."/>
            <person name="Kysela D.T."/>
            <person name="Buechlein A."/>
            <person name="Hemmerich C."/>
            <person name="Brun Y.V."/>
        </authorList>
    </citation>
    <scope>NUCLEOTIDE SEQUENCE [LARGE SCALE GENOMIC DNA]</scope>
    <source>
        <strain evidence="8">ATCC 17100 / ATH 3.1.1 / DSM 162 / LMG 4299</strain>
    </source>
</reference>
<dbReference type="Proteomes" id="UP000001399">
    <property type="component" value="Chromosome"/>
</dbReference>
<keyword evidence="2 4" id="KW-0238">DNA-binding</keyword>
<feature type="domain" description="Tyr recombinase" evidence="5">
    <location>
        <begin position="264"/>
        <end position="439"/>
    </location>
</feature>
<protein>
    <recommendedName>
        <fullName evidence="9">Integrase family protein</fullName>
    </recommendedName>
</protein>
<dbReference type="eggNOG" id="COG0582">
    <property type="taxonomic scope" value="Bacteria"/>
</dbReference>
<keyword evidence="3" id="KW-0233">DNA recombination</keyword>
<dbReference type="InterPro" id="IPR044068">
    <property type="entry name" value="CB"/>
</dbReference>
<dbReference type="InterPro" id="IPR046668">
    <property type="entry name" value="DUF6538"/>
</dbReference>
<proteinExistence type="predicted"/>